<protein>
    <submittedName>
        <fullName evidence="1">Uncharacterized protein</fullName>
    </submittedName>
</protein>
<accession>A0A8H7A789</accession>
<reference evidence="1" key="1">
    <citation type="submission" date="2020-02" db="EMBL/GenBank/DDBJ databases">
        <authorList>
            <person name="Palmer J.M."/>
        </authorList>
    </citation>
    <scope>NUCLEOTIDE SEQUENCE</scope>
    <source>
        <strain evidence="1">EPUS1.4</strain>
        <tissue evidence="1">Thallus</tissue>
    </source>
</reference>
<organism evidence="1 2">
    <name type="scientific">Endocarpon pusillum</name>
    <dbReference type="NCBI Taxonomy" id="364733"/>
    <lineage>
        <taxon>Eukaryota</taxon>
        <taxon>Fungi</taxon>
        <taxon>Dikarya</taxon>
        <taxon>Ascomycota</taxon>
        <taxon>Pezizomycotina</taxon>
        <taxon>Eurotiomycetes</taxon>
        <taxon>Chaetothyriomycetidae</taxon>
        <taxon>Verrucariales</taxon>
        <taxon>Verrucariaceae</taxon>
        <taxon>Endocarpon</taxon>
    </lineage>
</organism>
<dbReference type="Proteomes" id="UP000606974">
    <property type="component" value="Unassembled WGS sequence"/>
</dbReference>
<name>A0A8H7A789_9EURO</name>
<dbReference type="AlphaFoldDB" id="A0A8H7A789"/>
<sequence>MLLLWLKRLAKARELDRCRAPLIGWLETYNLGNAMRLGLREWIYVVRPKRVAEASIRNLASDGFSGEAFKGVKLENTPPPIFLNLQPLILHCT</sequence>
<evidence type="ECO:0000313" key="2">
    <source>
        <dbReference type="Proteomes" id="UP000606974"/>
    </source>
</evidence>
<gene>
    <name evidence="1" type="ORF">GJ744_005277</name>
</gene>
<proteinExistence type="predicted"/>
<evidence type="ECO:0000313" key="1">
    <source>
        <dbReference type="EMBL" id="KAF7502664.1"/>
    </source>
</evidence>
<keyword evidence="2" id="KW-1185">Reference proteome</keyword>
<comment type="caution">
    <text evidence="1">The sequence shown here is derived from an EMBL/GenBank/DDBJ whole genome shotgun (WGS) entry which is preliminary data.</text>
</comment>
<dbReference type="EMBL" id="JAACFV010000229">
    <property type="protein sequence ID" value="KAF7502664.1"/>
    <property type="molecule type" value="Genomic_DNA"/>
</dbReference>